<proteinExistence type="predicted"/>
<dbReference type="InterPro" id="IPR010828">
    <property type="entry name" value="Atf2/Sli1-like"/>
</dbReference>
<dbReference type="PANTHER" id="PTHR28037:SF1">
    <property type="entry name" value="ALCOHOL O-ACETYLTRANSFERASE 1-RELATED"/>
    <property type="match status" value="1"/>
</dbReference>
<dbReference type="PANTHER" id="PTHR28037">
    <property type="entry name" value="ALCOHOL O-ACETYLTRANSFERASE 1-RELATED"/>
    <property type="match status" value="1"/>
</dbReference>
<name>A0A8S3CGA7_9BILA</name>
<feature type="non-terminal residue" evidence="1">
    <location>
        <position position="257"/>
    </location>
</feature>
<dbReference type="SUPFAM" id="SSF52777">
    <property type="entry name" value="CoA-dependent acyltransferases"/>
    <property type="match status" value="1"/>
</dbReference>
<gene>
    <name evidence="1" type="ORF">GIL414_LOCUS51295</name>
</gene>
<accession>A0A8S3CGA7</accession>
<sequence>MDHRFIAPMEMYSVARHSLNYYKSVVFYLRFETTSFSLSEWKSRIEKSLRLTIDAQPRLRLQVDLSQEKPRFVILPISVFDSLPIRVVQRMNDDDDEQEEFIDKIIEDESNIGFTFNQCSPLWRVLLLVSSNSNTFDLIITLNHAIGDGTSGMAFFTSLLECLSEKSTLTFPLSDDRPLNELVPSKLPPLSSLILKIIEKIILPDVLSKYFFPKTYWTGTMQRIIDESVRTRLVSFKLSNDTLDLLHKKCRIERTTI</sequence>
<evidence type="ECO:0000313" key="1">
    <source>
        <dbReference type="EMBL" id="CAF4890104.1"/>
    </source>
</evidence>
<dbReference type="InterPro" id="IPR023213">
    <property type="entry name" value="CAT-like_dom_sf"/>
</dbReference>
<reference evidence="1" key="1">
    <citation type="submission" date="2021-02" db="EMBL/GenBank/DDBJ databases">
        <authorList>
            <person name="Nowell W R."/>
        </authorList>
    </citation>
    <scope>NUCLEOTIDE SEQUENCE</scope>
</reference>
<protein>
    <recommendedName>
        <fullName evidence="3">Alcohol acetyltransferase</fullName>
    </recommendedName>
</protein>
<dbReference type="AlphaFoldDB" id="A0A8S3CGA7"/>
<dbReference type="Pfam" id="PF07247">
    <property type="entry name" value="AATase"/>
    <property type="match status" value="1"/>
</dbReference>
<dbReference type="InterPro" id="IPR052058">
    <property type="entry name" value="Alcohol_O-acetyltransferase"/>
</dbReference>
<comment type="caution">
    <text evidence="1">The sequence shown here is derived from an EMBL/GenBank/DDBJ whole genome shotgun (WGS) entry which is preliminary data.</text>
</comment>
<evidence type="ECO:0000313" key="2">
    <source>
        <dbReference type="Proteomes" id="UP000681720"/>
    </source>
</evidence>
<organism evidence="1 2">
    <name type="scientific">Rotaria magnacalcarata</name>
    <dbReference type="NCBI Taxonomy" id="392030"/>
    <lineage>
        <taxon>Eukaryota</taxon>
        <taxon>Metazoa</taxon>
        <taxon>Spiralia</taxon>
        <taxon>Gnathifera</taxon>
        <taxon>Rotifera</taxon>
        <taxon>Eurotatoria</taxon>
        <taxon>Bdelloidea</taxon>
        <taxon>Philodinida</taxon>
        <taxon>Philodinidae</taxon>
        <taxon>Rotaria</taxon>
    </lineage>
</organism>
<dbReference type="EMBL" id="CAJOBJ010173009">
    <property type="protein sequence ID" value="CAF4890104.1"/>
    <property type="molecule type" value="Genomic_DNA"/>
</dbReference>
<dbReference type="Gene3D" id="3.30.559.10">
    <property type="entry name" value="Chloramphenicol acetyltransferase-like domain"/>
    <property type="match status" value="1"/>
</dbReference>
<dbReference type="Proteomes" id="UP000681720">
    <property type="component" value="Unassembled WGS sequence"/>
</dbReference>
<evidence type="ECO:0008006" key="3">
    <source>
        <dbReference type="Google" id="ProtNLM"/>
    </source>
</evidence>